<accession>A0A1F6C163</accession>
<dbReference type="Pfam" id="PF13304">
    <property type="entry name" value="AAA_21"/>
    <property type="match status" value="1"/>
</dbReference>
<dbReference type="AlphaFoldDB" id="A0A1F6C163"/>
<evidence type="ECO:0000313" key="3">
    <source>
        <dbReference type="Proteomes" id="UP000178249"/>
    </source>
</evidence>
<comment type="caution">
    <text evidence="2">The sequence shown here is derived from an EMBL/GenBank/DDBJ whole genome shotgun (WGS) entry which is preliminary data.</text>
</comment>
<dbReference type="InterPro" id="IPR003959">
    <property type="entry name" value="ATPase_AAA_core"/>
</dbReference>
<dbReference type="GO" id="GO:0005524">
    <property type="term" value="F:ATP binding"/>
    <property type="evidence" value="ECO:0007669"/>
    <property type="project" value="InterPro"/>
</dbReference>
<proteinExistence type="predicted"/>
<dbReference type="PANTHER" id="PTHR43581:SF4">
    <property type="entry name" value="ATP_GTP PHOSPHATASE"/>
    <property type="match status" value="1"/>
</dbReference>
<dbReference type="Gene3D" id="3.40.50.300">
    <property type="entry name" value="P-loop containing nucleotide triphosphate hydrolases"/>
    <property type="match status" value="1"/>
</dbReference>
<dbReference type="EMBL" id="MFKP01000061">
    <property type="protein sequence ID" value="OGG42929.1"/>
    <property type="molecule type" value="Genomic_DNA"/>
</dbReference>
<dbReference type="SUPFAM" id="SSF52540">
    <property type="entry name" value="P-loop containing nucleoside triphosphate hydrolases"/>
    <property type="match status" value="1"/>
</dbReference>
<sequence length="522" mass="60143">MKAHLIIKNYRCFIEPARIEVGRGFTSFVGVNNAGKSALMRFLVEFRNLFGQIGSNSNFLSSLLGGQSFNPTHVSDPQEIFSNLNEREIEFWFEFSHDQQEDKNKLLPDKILITAYRNLSWRTKIFFSSTEMSFSSKVNYRFAHFRLLDGTSPKVDLSEFFQIVSDLSDTLYIPPFRNTINIGTRANYGDIQIGEAFINQFRALKEGNKKEENRAISRLTEDIRKIFEFESLVIGTSEDGQSLHFDVNHQPYKQHELGSGLLQFVLVLANASIRRPSYILIDEPELNLHPRLQLDFLTTLGSYAKNGVWFSTHSIGLARSAAERIYSVLRQEGGKSIIRYLERTPRLAEFLGEMSFSAHKDLGFEKILLVEGSTEVKTIQQFLRKLRKDHQVVILPLNGRINGKMEEELEEVRRITMNIFILIDSERSSAGQELAKQRKDFVDLCSRLKLSCHVLDYRATENYFPDHVVRQVFGDQYRALGSFETLKNLVPNWGKEDNWRLAAAMSREELFETDLGKFLESI</sequence>
<gene>
    <name evidence="2" type="ORF">A2841_02180</name>
</gene>
<reference evidence="2 3" key="1">
    <citation type="journal article" date="2016" name="Nat. Commun.">
        <title>Thousands of microbial genomes shed light on interconnected biogeochemical processes in an aquifer system.</title>
        <authorList>
            <person name="Anantharaman K."/>
            <person name="Brown C.T."/>
            <person name="Hug L.A."/>
            <person name="Sharon I."/>
            <person name="Castelle C.J."/>
            <person name="Probst A.J."/>
            <person name="Thomas B.C."/>
            <person name="Singh A."/>
            <person name="Wilkins M.J."/>
            <person name="Karaoz U."/>
            <person name="Brodie E.L."/>
            <person name="Williams K.H."/>
            <person name="Hubbard S.S."/>
            <person name="Banfield J.F."/>
        </authorList>
    </citation>
    <scope>NUCLEOTIDE SEQUENCE [LARGE SCALE GENOMIC DNA]</scope>
</reference>
<dbReference type="InterPro" id="IPR051396">
    <property type="entry name" value="Bact_Antivir_Def_Nuclease"/>
</dbReference>
<dbReference type="Proteomes" id="UP000178249">
    <property type="component" value="Unassembled WGS sequence"/>
</dbReference>
<evidence type="ECO:0000259" key="1">
    <source>
        <dbReference type="Pfam" id="PF13304"/>
    </source>
</evidence>
<dbReference type="PANTHER" id="PTHR43581">
    <property type="entry name" value="ATP/GTP PHOSPHATASE"/>
    <property type="match status" value="1"/>
</dbReference>
<name>A0A1F6C163_9BACT</name>
<evidence type="ECO:0000313" key="2">
    <source>
        <dbReference type="EMBL" id="OGG42929.1"/>
    </source>
</evidence>
<organism evidence="2 3">
    <name type="scientific">Candidatus Kaiserbacteria bacterium RIFCSPHIGHO2_01_FULL_48_10</name>
    <dbReference type="NCBI Taxonomy" id="1798476"/>
    <lineage>
        <taxon>Bacteria</taxon>
        <taxon>Candidatus Kaiseribacteriota</taxon>
    </lineage>
</organism>
<protein>
    <recommendedName>
        <fullName evidence="1">ATPase AAA-type core domain-containing protein</fullName>
    </recommendedName>
</protein>
<dbReference type="GO" id="GO:0016887">
    <property type="term" value="F:ATP hydrolysis activity"/>
    <property type="evidence" value="ECO:0007669"/>
    <property type="project" value="InterPro"/>
</dbReference>
<dbReference type="InterPro" id="IPR027417">
    <property type="entry name" value="P-loop_NTPase"/>
</dbReference>
<feature type="domain" description="ATPase AAA-type core" evidence="1">
    <location>
        <begin position="25"/>
        <end position="317"/>
    </location>
</feature>